<organism evidence="1 2">
    <name type="scientific">Entomophthora muscae</name>
    <dbReference type="NCBI Taxonomy" id="34485"/>
    <lineage>
        <taxon>Eukaryota</taxon>
        <taxon>Fungi</taxon>
        <taxon>Fungi incertae sedis</taxon>
        <taxon>Zoopagomycota</taxon>
        <taxon>Entomophthoromycotina</taxon>
        <taxon>Entomophthoromycetes</taxon>
        <taxon>Entomophthorales</taxon>
        <taxon>Entomophthoraceae</taxon>
        <taxon>Entomophthora</taxon>
    </lineage>
</organism>
<accession>A0ACC2T307</accession>
<keyword evidence="2" id="KW-1185">Reference proteome</keyword>
<evidence type="ECO:0000313" key="2">
    <source>
        <dbReference type="Proteomes" id="UP001165960"/>
    </source>
</evidence>
<gene>
    <name evidence="1" type="ORF">DSO57_1023908</name>
</gene>
<dbReference type="EMBL" id="QTSX02003677">
    <property type="protein sequence ID" value="KAJ9068909.1"/>
    <property type="molecule type" value="Genomic_DNA"/>
</dbReference>
<dbReference type="Proteomes" id="UP001165960">
    <property type="component" value="Unassembled WGS sequence"/>
</dbReference>
<evidence type="ECO:0000313" key="1">
    <source>
        <dbReference type="EMBL" id="KAJ9068909.1"/>
    </source>
</evidence>
<protein>
    <submittedName>
        <fullName evidence="1">Uncharacterized protein</fullName>
    </submittedName>
</protein>
<reference evidence="1" key="1">
    <citation type="submission" date="2022-04" db="EMBL/GenBank/DDBJ databases">
        <title>Genome of the entomopathogenic fungus Entomophthora muscae.</title>
        <authorList>
            <person name="Elya C."/>
            <person name="Lovett B.R."/>
            <person name="Lee E."/>
            <person name="Macias A.M."/>
            <person name="Hajek A.E."/>
            <person name="De Bivort B.L."/>
            <person name="Kasson M.T."/>
            <person name="De Fine Licht H.H."/>
            <person name="Stajich J.E."/>
        </authorList>
    </citation>
    <scope>NUCLEOTIDE SEQUENCE</scope>
    <source>
        <strain evidence="1">Berkeley</strain>
    </source>
</reference>
<name>A0ACC2T307_9FUNG</name>
<proteinExistence type="predicted"/>
<sequence length="71" mass="7935">MSLQLMYRIQTHSQPPGGGSGWWELARTWVCFEKKIPRCGNHSRSGSRCGARPGPQKLCPSLDGFGWTWAS</sequence>
<comment type="caution">
    <text evidence="1">The sequence shown here is derived from an EMBL/GenBank/DDBJ whole genome shotgun (WGS) entry which is preliminary data.</text>
</comment>